<accession>A0A7C5THJ3</accession>
<name>A0A7C5THJ3_9CREN</name>
<dbReference type="InterPro" id="IPR011051">
    <property type="entry name" value="RmlC_Cupin_sf"/>
</dbReference>
<dbReference type="InterPro" id="IPR014710">
    <property type="entry name" value="RmlC-like_jellyroll"/>
</dbReference>
<dbReference type="Gene3D" id="2.60.120.10">
    <property type="entry name" value="Jelly Rolls"/>
    <property type="match status" value="1"/>
</dbReference>
<evidence type="ECO:0000313" key="1">
    <source>
        <dbReference type="EMBL" id="HHP82015.1"/>
    </source>
</evidence>
<protein>
    <recommendedName>
        <fullName evidence="2">Mannose-6-phosphate isomerase</fullName>
    </recommendedName>
</protein>
<reference evidence="1" key="1">
    <citation type="journal article" date="2020" name="mSystems">
        <title>Genome- and Community-Level Interaction Insights into Carbon Utilization and Element Cycling Functions of Hydrothermarchaeota in Hydrothermal Sediment.</title>
        <authorList>
            <person name="Zhou Z."/>
            <person name="Liu Y."/>
            <person name="Xu W."/>
            <person name="Pan J."/>
            <person name="Luo Z.H."/>
            <person name="Li M."/>
        </authorList>
    </citation>
    <scope>NUCLEOTIDE SEQUENCE [LARGE SCALE GENOMIC DNA]</scope>
    <source>
        <strain evidence="1">SpSt-1121</strain>
    </source>
</reference>
<organism evidence="1">
    <name type="scientific">Ignisphaera aggregans</name>
    <dbReference type="NCBI Taxonomy" id="334771"/>
    <lineage>
        <taxon>Archaea</taxon>
        <taxon>Thermoproteota</taxon>
        <taxon>Thermoprotei</taxon>
        <taxon>Desulfurococcales</taxon>
        <taxon>Desulfurococcaceae</taxon>
        <taxon>Ignisphaera</taxon>
    </lineage>
</organism>
<dbReference type="AlphaFoldDB" id="A0A7C5THJ3"/>
<gene>
    <name evidence="1" type="ORF">ENM84_05040</name>
</gene>
<sequence length="374" mass="42731">MDLEKIINREIDKNNGVLRLKPNYVARPLYPAGGRLGLDKVYINGKGWISERWLGSALNVLGSRDEGLSELNLGLENVKIFFREALSMLPERLLGKSYSKLYNNRFGVLTKILDPGIQIPLHIHAGEPYARIYWNSNPKEEAYHYLDHPCKGPTPYIHLGFHSDVAESEVLELLKRWSDDRILDLSPAYRCNIGEGFHVLAGVVHAPCTLLTLEVQEESDVGTILQAKVYDRIISKEQYLLNGPISEEEVLKLINWDVCRDPKFYRKYHIVPEIIESNREFTERWIFNPKISGKFSGIELRIAPSVKLNMSRKGAFLLFAWRGKGKINGLEIVGGDPYRDEVFVSYEAAKDHVIVNEGKEELILYEIFGPDVYT</sequence>
<dbReference type="EMBL" id="DRZI01000213">
    <property type="protein sequence ID" value="HHP82015.1"/>
    <property type="molecule type" value="Genomic_DNA"/>
</dbReference>
<evidence type="ECO:0008006" key="2">
    <source>
        <dbReference type="Google" id="ProtNLM"/>
    </source>
</evidence>
<proteinExistence type="predicted"/>
<dbReference type="SUPFAM" id="SSF51182">
    <property type="entry name" value="RmlC-like cupins"/>
    <property type="match status" value="1"/>
</dbReference>
<comment type="caution">
    <text evidence="1">The sequence shown here is derived from an EMBL/GenBank/DDBJ whole genome shotgun (WGS) entry which is preliminary data.</text>
</comment>